<dbReference type="Gene3D" id="3.40.50.10320">
    <property type="entry name" value="LmbE-like"/>
    <property type="match status" value="1"/>
</dbReference>
<dbReference type="GO" id="GO:0005783">
    <property type="term" value="C:endoplasmic reticulum"/>
    <property type="evidence" value="ECO:0007669"/>
    <property type="project" value="TreeGrafter"/>
</dbReference>
<comment type="similarity">
    <text evidence="1">Belongs to the PIGL family.</text>
</comment>
<comment type="caution">
    <text evidence="4">The sequence shown here is derived from an EMBL/GenBank/DDBJ whole genome shotgun (WGS) entry which is preliminary data.</text>
</comment>
<proteinExistence type="inferred from homology"/>
<feature type="signal peptide" evidence="3">
    <location>
        <begin position="1"/>
        <end position="26"/>
    </location>
</feature>
<dbReference type="PANTHER" id="PTHR12993:SF11">
    <property type="entry name" value="N-ACETYLGLUCOSAMINYL-PHOSPHATIDYLINOSITOL DE-N-ACETYLASE"/>
    <property type="match status" value="1"/>
</dbReference>
<dbReference type="PANTHER" id="PTHR12993">
    <property type="entry name" value="N-ACETYLGLUCOSAMINYL-PHOSPHATIDYLINOSITOL DE-N-ACETYLASE-RELATED"/>
    <property type="match status" value="1"/>
</dbReference>
<evidence type="ECO:0000256" key="3">
    <source>
        <dbReference type="SAM" id="SignalP"/>
    </source>
</evidence>
<sequence length="288" mass="31218">MIAPSLLALGAASLLIALCLRMANVAAPTQLQNKTIALLIAHPDDEAMFFAPTVLALSRKETGNRVKILCLSSGDAEGLGETRKKELVKSGLLLGLKSESDVMVIDNPANILLLDSLFPDSMTTHWDTDEISSLLRTTFITSQSSSGSPKPTIDVLITFDSKGISSHPNHISLFHGARAFISSLTQQGSGADQPVSLYTLTTVGVARKYAGVFDRLFTPLLARGGMGSHGHVMPSSLVFMHGLGQGGWRTAREAMTAAHVSQMRWFRYGWITLTRYMFINTLELEEVK</sequence>
<dbReference type="InterPro" id="IPR024078">
    <property type="entry name" value="LmbE-like_dom_sf"/>
</dbReference>
<dbReference type="GO" id="GO:0000225">
    <property type="term" value="F:N-acetylglucosaminylphosphatidylinositol deacetylase activity"/>
    <property type="evidence" value="ECO:0007669"/>
    <property type="project" value="UniProtKB-EC"/>
</dbReference>
<feature type="chain" id="PRO_5040311793" description="N-acetylglucosaminylphosphatidylinositol deacetylase" evidence="3">
    <location>
        <begin position="27"/>
        <end position="288"/>
    </location>
</feature>
<dbReference type="SUPFAM" id="SSF102588">
    <property type="entry name" value="LmbE-like"/>
    <property type="match status" value="1"/>
</dbReference>
<evidence type="ECO:0000256" key="2">
    <source>
        <dbReference type="ARBA" id="ARBA00012176"/>
    </source>
</evidence>
<keyword evidence="3" id="KW-0732">Signal</keyword>
<protein>
    <recommendedName>
        <fullName evidence="2">N-acetylglucosaminylphosphatidylinositol deacetylase</fullName>
        <ecNumber evidence="2">3.5.1.89</ecNumber>
    </recommendedName>
</protein>
<dbReference type="Proteomes" id="UP000696573">
    <property type="component" value="Unassembled WGS sequence"/>
</dbReference>
<dbReference type="EC" id="3.5.1.89" evidence="2"/>
<dbReference type="Pfam" id="PF02585">
    <property type="entry name" value="PIG-L"/>
    <property type="match status" value="1"/>
</dbReference>
<accession>A0A9N9VC06</accession>
<evidence type="ECO:0000313" key="5">
    <source>
        <dbReference type="Proteomes" id="UP000696573"/>
    </source>
</evidence>
<dbReference type="InterPro" id="IPR003737">
    <property type="entry name" value="GlcNAc_PI_deacetylase-related"/>
</dbReference>
<organism evidence="4 5">
    <name type="scientific">Clonostachys rhizophaga</name>
    <dbReference type="NCBI Taxonomy" id="160324"/>
    <lineage>
        <taxon>Eukaryota</taxon>
        <taxon>Fungi</taxon>
        <taxon>Dikarya</taxon>
        <taxon>Ascomycota</taxon>
        <taxon>Pezizomycotina</taxon>
        <taxon>Sordariomycetes</taxon>
        <taxon>Hypocreomycetidae</taxon>
        <taxon>Hypocreales</taxon>
        <taxon>Bionectriaceae</taxon>
        <taxon>Clonostachys</taxon>
    </lineage>
</organism>
<keyword evidence="5" id="KW-1185">Reference proteome</keyword>
<name>A0A9N9VC06_9HYPO</name>
<dbReference type="AlphaFoldDB" id="A0A9N9VC06"/>
<evidence type="ECO:0000256" key="1">
    <source>
        <dbReference type="ARBA" id="ARBA00006066"/>
    </source>
</evidence>
<dbReference type="EMBL" id="CABFNQ020000592">
    <property type="protein sequence ID" value="CAH0019768.1"/>
    <property type="molecule type" value="Genomic_DNA"/>
</dbReference>
<reference evidence="4" key="1">
    <citation type="submission" date="2021-10" db="EMBL/GenBank/DDBJ databases">
        <authorList>
            <person name="Piombo E."/>
        </authorList>
    </citation>
    <scope>NUCLEOTIDE SEQUENCE</scope>
</reference>
<evidence type="ECO:0000313" key="4">
    <source>
        <dbReference type="EMBL" id="CAH0019768.1"/>
    </source>
</evidence>
<gene>
    <name evidence="4" type="ORF">CRHIZ90672A_00013793</name>
</gene>
<dbReference type="OrthoDB" id="440160at2759"/>